<keyword evidence="2" id="KW-1185">Reference proteome</keyword>
<gene>
    <name evidence="1" type="ORF">M5K25_015912</name>
</gene>
<name>A0ABD0URU4_DENTH</name>
<proteinExistence type="predicted"/>
<reference evidence="1 2" key="1">
    <citation type="journal article" date="2024" name="Plant Biotechnol. J.">
        <title>Dendrobium thyrsiflorum genome and its molecular insights into genes involved in important horticultural traits.</title>
        <authorList>
            <person name="Chen B."/>
            <person name="Wang J.Y."/>
            <person name="Zheng P.J."/>
            <person name="Li K.L."/>
            <person name="Liang Y.M."/>
            <person name="Chen X.F."/>
            <person name="Zhang C."/>
            <person name="Zhao X."/>
            <person name="He X."/>
            <person name="Zhang G.Q."/>
            <person name="Liu Z.J."/>
            <person name="Xu Q."/>
        </authorList>
    </citation>
    <scope>NUCLEOTIDE SEQUENCE [LARGE SCALE GENOMIC DNA]</scope>
    <source>
        <strain evidence="1">GZMU011</strain>
    </source>
</reference>
<organism evidence="1 2">
    <name type="scientific">Dendrobium thyrsiflorum</name>
    <name type="common">Pinecone-like raceme dendrobium</name>
    <name type="synonym">Orchid</name>
    <dbReference type="NCBI Taxonomy" id="117978"/>
    <lineage>
        <taxon>Eukaryota</taxon>
        <taxon>Viridiplantae</taxon>
        <taxon>Streptophyta</taxon>
        <taxon>Embryophyta</taxon>
        <taxon>Tracheophyta</taxon>
        <taxon>Spermatophyta</taxon>
        <taxon>Magnoliopsida</taxon>
        <taxon>Liliopsida</taxon>
        <taxon>Asparagales</taxon>
        <taxon>Orchidaceae</taxon>
        <taxon>Epidendroideae</taxon>
        <taxon>Malaxideae</taxon>
        <taxon>Dendrobiinae</taxon>
        <taxon>Dendrobium</taxon>
    </lineage>
</organism>
<comment type="caution">
    <text evidence="1">The sequence shown here is derived from an EMBL/GenBank/DDBJ whole genome shotgun (WGS) entry which is preliminary data.</text>
</comment>
<dbReference type="AlphaFoldDB" id="A0ABD0URU4"/>
<protein>
    <submittedName>
        <fullName evidence="1">Uncharacterized protein</fullName>
    </submittedName>
</protein>
<evidence type="ECO:0000313" key="1">
    <source>
        <dbReference type="EMBL" id="KAL0915490.1"/>
    </source>
</evidence>
<accession>A0ABD0URU4</accession>
<dbReference type="EMBL" id="JANQDX010000012">
    <property type="protein sequence ID" value="KAL0915490.1"/>
    <property type="molecule type" value="Genomic_DNA"/>
</dbReference>
<dbReference type="Proteomes" id="UP001552299">
    <property type="component" value="Unassembled WGS sequence"/>
</dbReference>
<evidence type="ECO:0000313" key="2">
    <source>
        <dbReference type="Proteomes" id="UP001552299"/>
    </source>
</evidence>
<sequence length="124" mass="13949">MDIEISLDPELDSGFEFDEDGRKDILGSPFFDVLFGADETADEYLDRILYRLSLALEEHITPRRWIIIGHPPPPPTPAIFPSPRILRATVLVVAKDDGQELHSPVQLQNLGQWELAGQTARKDS</sequence>